<proteinExistence type="inferred from homology"/>
<keyword evidence="6" id="KW-0539">Nucleus</keyword>
<dbReference type="GO" id="GO:0008270">
    <property type="term" value="F:zinc ion binding"/>
    <property type="evidence" value="ECO:0007669"/>
    <property type="project" value="UniProtKB-UniRule"/>
</dbReference>
<evidence type="ECO:0000256" key="1">
    <source>
        <dbReference type="ARBA" id="ARBA00005889"/>
    </source>
</evidence>
<dbReference type="PANTHER" id="PTHR31669:SF302">
    <property type="entry name" value="PROTEIN FAR1-RELATED SEQUENCE"/>
    <property type="match status" value="1"/>
</dbReference>
<feature type="domain" description="SWIM-type" evidence="7">
    <location>
        <begin position="428"/>
        <end position="464"/>
    </location>
</feature>
<dbReference type="InterPro" id="IPR006564">
    <property type="entry name" value="Znf_PMZ"/>
</dbReference>
<organism evidence="8 9">
    <name type="scientific">Abrus precatorius</name>
    <name type="common">Indian licorice</name>
    <name type="synonym">Glycine abrus</name>
    <dbReference type="NCBI Taxonomy" id="3816"/>
    <lineage>
        <taxon>Eukaryota</taxon>
        <taxon>Viridiplantae</taxon>
        <taxon>Streptophyta</taxon>
        <taxon>Embryophyta</taxon>
        <taxon>Tracheophyta</taxon>
        <taxon>Spermatophyta</taxon>
        <taxon>Magnoliopsida</taxon>
        <taxon>eudicotyledons</taxon>
        <taxon>Gunneridae</taxon>
        <taxon>Pentapetalae</taxon>
        <taxon>rosids</taxon>
        <taxon>fabids</taxon>
        <taxon>Fabales</taxon>
        <taxon>Fabaceae</taxon>
        <taxon>Papilionoideae</taxon>
        <taxon>50 kb inversion clade</taxon>
        <taxon>NPAAA clade</taxon>
        <taxon>indigoferoid/millettioid clade</taxon>
        <taxon>Abreae</taxon>
        <taxon>Abrus</taxon>
    </lineage>
</organism>
<accession>A0A8B8KW11</accession>
<dbReference type="GO" id="GO:0006355">
    <property type="term" value="P:regulation of DNA-templated transcription"/>
    <property type="evidence" value="ECO:0007669"/>
    <property type="project" value="UniProtKB-UniRule"/>
</dbReference>
<dbReference type="Pfam" id="PF04434">
    <property type="entry name" value="SWIM"/>
    <property type="match status" value="1"/>
</dbReference>
<dbReference type="InterPro" id="IPR018289">
    <property type="entry name" value="MULE_transposase_dom"/>
</dbReference>
<dbReference type="PANTHER" id="PTHR31669">
    <property type="entry name" value="PROTEIN FAR1-RELATED SEQUENCE 10-RELATED"/>
    <property type="match status" value="1"/>
</dbReference>
<evidence type="ECO:0000256" key="3">
    <source>
        <dbReference type="ARBA" id="ARBA00022771"/>
    </source>
</evidence>
<dbReference type="Pfam" id="PF10551">
    <property type="entry name" value="MULE"/>
    <property type="match status" value="1"/>
</dbReference>
<keyword evidence="3 5" id="KW-0863">Zinc-finger</keyword>
<dbReference type="RefSeq" id="XP_027348087.1">
    <property type="nucleotide sequence ID" value="XM_027492286.1"/>
</dbReference>
<reference evidence="8" key="1">
    <citation type="journal article" date="2019" name="Toxins">
        <title>Detection of Abrin-Like and Prepropulchellin-Like Toxin Genes and Transcripts Using Whole Genome Sequencing and Full-Length Transcript Sequencing of Abrus precatorius.</title>
        <authorList>
            <person name="Hovde B.T."/>
            <person name="Daligault H.E."/>
            <person name="Hanschen E.R."/>
            <person name="Kunde Y.A."/>
            <person name="Johnson M.B."/>
            <person name="Starkenburg S.R."/>
            <person name="Johnson S.L."/>
        </authorList>
    </citation>
    <scope>NUCLEOTIDE SEQUENCE [LARGE SCALE GENOMIC DNA]</scope>
</reference>
<reference evidence="9" key="2">
    <citation type="submission" date="2025-08" db="UniProtKB">
        <authorList>
            <consortium name="RefSeq"/>
        </authorList>
    </citation>
    <scope>IDENTIFICATION</scope>
    <source>
        <tissue evidence="9">Young leaves</tissue>
    </source>
</reference>
<evidence type="ECO:0000256" key="2">
    <source>
        <dbReference type="ARBA" id="ARBA00022723"/>
    </source>
</evidence>
<sequence length="600" mass="70194">MDMETNLSSRNEVVMNSEPLHISQSSVEELNVEPHVGMEFDSLKKVEDFYKLFAKMKGFGIRIRSSKKYYCIFVCVREGERLFDNNHNHDMASPKSVSFFRCHRKMNAIAKNLVERFNEEGLPTEKVVSIFNASGSSFFNRDCWNHMRNVRNKNLDVGDAQGVLNCCKQKQAQNSDFFNAIQCDDDAKMMNLFWADARSRLVYECFGDVITFDTTYKTNKYSMPFAPFTGINHHFQSILFGCALLQDESETSFIWLFETLLEAMKGKKPMSIIIDQDLAIGAVVAKVFPKSRHRLCLWHIRKKFPEKLAHIYHKNSSFKRELKRCIRESSIIRDFEDDWQHIMVFEKAINHRYEAEKREDFKSRHKSRILSIGSKIKEHTVSIYTRNVFRKFHDEFVSVTHFTKEKVEKNGLQYKYRVSNCFNARDTFLVDINLESKNATCGCQLYEIMGILCRHILVIFQAKNIVQIPTQYILQRWTKEANQYLAKKSKDAYNFILVDLDCVYNDVAKMVTETSVTFLEPNQENLMFETLDDVSNCIIKDSYISQTKGRKKKSVDKVAMVRRYKNALELATNKTLVKRRQCKSCGEYGYYQSTCKKYTT</sequence>
<evidence type="ECO:0000313" key="8">
    <source>
        <dbReference type="Proteomes" id="UP000694853"/>
    </source>
</evidence>
<protein>
    <recommendedName>
        <fullName evidence="6">Protein FAR1-RELATED SEQUENCE</fullName>
    </recommendedName>
</protein>
<evidence type="ECO:0000313" key="9">
    <source>
        <dbReference type="RefSeq" id="XP_027348087.1"/>
    </source>
</evidence>
<dbReference type="GeneID" id="113859540"/>
<dbReference type="InterPro" id="IPR031052">
    <property type="entry name" value="FHY3/FAR1"/>
</dbReference>
<comment type="subcellular location">
    <subcellularLocation>
        <location evidence="6">Nucleus</location>
    </subcellularLocation>
</comment>
<dbReference type="InterPro" id="IPR007527">
    <property type="entry name" value="Znf_SWIM"/>
</dbReference>
<dbReference type="OrthoDB" id="1738322at2759"/>
<keyword evidence="2 6" id="KW-0479">Metal-binding</keyword>
<keyword evidence="4 6" id="KW-0862">Zinc</keyword>
<dbReference type="SMART" id="SM00575">
    <property type="entry name" value="ZnF_PMZ"/>
    <property type="match status" value="1"/>
</dbReference>
<gene>
    <name evidence="9" type="primary">LOC113859540</name>
</gene>
<comment type="similarity">
    <text evidence="1 6">Belongs to the FHY3/FAR1 family.</text>
</comment>
<evidence type="ECO:0000256" key="4">
    <source>
        <dbReference type="ARBA" id="ARBA00022833"/>
    </source>
</evidence>
<evidence type="ECO:0000256" key="5">
    <source>
        <dbReference type="PROSITE-ProRule" id="PRU00325"/>
    </source>
</evidence>
<dbReference type="Proteomes" id="UP000694853">
    <property type="component" value="Unplaced"/>
</dbReference>
<dbReference type="AlphaFoldDB" id="A0A8B8KW11"/>
<keyword evidence="8" id="KW-1185">Reference proteome</keyword>
<dbReference type="PROSITE" id="PS50966">
    <property type="entry name" value="ZF_SWIM"/>
    <property type="match status" value="1"/>
</dbReference>
<evidence type="ECO:0000259" key="7">
    <source>
        <dbReference type="PROSITE" id="PS50966"/>
    </source>
</evidence>
<dbReference type="KEGG" id="aprc:113859540"/>
<name>A0A8B8KW11_ABRPR</name>
<evidence type="ECO:0000256" key="6">
    <source>
        <dbReference type="RuleBase" id="RU367018"/>
    </source>
</evidence>
<comment type="function">
    <text evidence="6">Putative transcription activator involved in regulating light control of development.</text>
</comment>
<dbReference type="GO" id="GO:0005634">
    <property type="term" value="C:nucleus"/>
    <property type="evidence" value="ECO:0007669"/>
    <property type="project" value="UniProtKB-SubCell"/>
</dbReference>